<dbReference type="Pfam" id="PF03934">
    <property type="entry name" value="T2SSK"/>
    <property type="match status" value="1"/>
</dbReference>
<name>A0A562M2V1_9GAMM</name>
<evidence type="ECO:0000313" key="5">
    <source>
        <dbReference type="Proteomes" id="UP000316471"/>
    </source>
</evidence>
<dbReference type="SUPFAM" id="SSF47781">
    <property type="entry name" value="RuvA domain 2-like"/>
    <property type="match status" value="1"/>
</dbReference>
<accession>A0A562M2V1</accession>
<proteinExistence type="predicted"/>
<protein>
    <submittedName>
        <fullName evidence="4">Type II secretion system (T2SS) protein K</fullName>
    </submittedName>
</protein>
<keyword evidence="5" id="KW-1185">Reference proteome</keyword>
<dbReference type="EMBL" id="VLKP01000001">
    <property type="protein sequence ID" value="TWI14275.1"/>
    <property type="molecule type" value="Genomic_DNA"/>
</dbReference>
<evidence type="ECO:0000256" key="2">
    <source>
        <dbReference type="SAM" id="MobiDB-lite"/>
    </source>
</evidence>
<reference evidence="4 5" key="1">
    <citation type="journal article" date="2015" name="Stand. Genomic Sci.">
        <title>Genomic Encyclopedia of Bacterial and Archaeal Type Strains, Phase III: the genomes of soil and plant-associated and newly described type strains.</title>
        <authorList>
            <person name="Whitman W.B."/>
            <person name="Woyke T."/>
            <person name="Klenk H.P."/>
            <person name="Zhou Y."/>
            <person name="Lilburn T.G."/>
            <person name="Beck B.J."/>
            <person name="De Vos P."/>
            <person name="Vandamme P."/>
            <person name="Eisen J.A."/>
            <person name="Garrity G."/>
            <person name="Hugenholtz P."/>
            <person name="Kyrpides N.C."/>
        </authorList>
    </citation>
    <scope>NUCLEOTIDE SEQUENCE [LARGE SCALE GENOMIC DNA]</scope>
    <source>
        <strain evidence="4 5">CGMCC 1.10136</strain>
    </source>
</reference>
<evidence type="ECO:0000256" key="1">
    <source>
        <dbReference type="SAM" id="Coils"/>
    </source>
</evidence>
<feature type="coiled-coil region" evidence="1">
    <location>
        <begin position="34"/>
        <end position="61"/>
    </location>
</feature>
<feature type="region of interest" description="Disordered" evidence="2">
    <location>
        <begin position="333"/>
        <end position="357"/>
    </location>
</feature>
<comment type="caution">
    <text evidence="4">The sequence shown here is derived from an EMBL/GenBank/DDBJ whole genome shotgun (WGS) entry which is preliminary data.</text>
</comment>
<dbReference type="InterPro" id="IPR049179">
    <property type="entry name" value="T2SSK_SAM-like_2nd"/>
</dbReference>
<evidence type="ECO:0000313" key="4">
    <source>
        <dbReference type="EMBL" id="TWI14275.1"/>
    </source>
</evidence>
<evidence type="ECO:0000259" key="3">
    <source>
        <dbReference type="Pfam" id="PF03934"/>
    </source>
</evidence>
<keyword evidence="1" id="KW-0175">Coiled coil</keyword>
<sequence>MIRPPRPPQQASGFVLVIVLALLVVLTLLASSVAVTASQAVSEAQANLDQFDRELEAVSTRDTLLFMLSTQPRTLAGLTVDDAKAQASRIPADEDLDGVAVMPVGNEIKLDGTAYAGLGDIVFSLQDDRGLISPNWSPPALINGFYSSLKVPPDQWNALDAKRLDYQDPDDLHRLNGAEKLHYQQAKMPIPINRAVTTPLEFRRILGWNGMLESVDDSDLVGTLTTGRSVAINLNTAPASVLALIPGLDVDQAARLAALRNEVPFTSVRQVEQTFPISPVASEFLTLFSSQSGNLTLWGRHFGVKRLIHWTLTPFNDGGPPWRLDYEVTLPRGNESDPAVAEPPETPLFAQPDPAGK</sequence>
<dbReference type="InterPro" id="IPR010994">
    <property type="entry name" value="RuvA_2-like"/>
</dbReference>
<feature type="domain" description="T2SS protein K second SAM-like" evidence="3">
    <location>
        <begin position="232"/>
        <end position="280"/>
    </location>
</feature>
<organism evidence="4 5">
    <name type="scientific">Aerolutibacter ruishenii</name>
    <dbReference type="NCBI Taxonomy" id="686800"/>
    <lineage>
        <taxon>Bacteria</taxon>
        <taxon>Pseudomonadati</taxon>
        <taxon>Pseudomonadota</taxon>
        <taxon>Gammaproteobacteria</taxon>
        <taxon>Lysobacterales</taxon>
        <taxon>Lysobacteraceae</taxon>
        <taxon>Aerolutibacter</taxon>
    </lineage>
</organism>
<gene>
    <name evidence="4" type="ORF">IP93_00270</name>
</gene>
<dbReference type="AlphaFoldDB" id="A0A562M2V1"/>
<dbReference type="Proteomes" id="UP000316471">
    <property type="component" value="Unassembled WGS sequence"/>
</dbReference>